<dbReference type="Gene3D" id="3.30.300.10">
    <property type="match status" value="1"/>
</dbReference>
<dbReference type="Pfam" id="PF01941">
    <property type="entry name" value="AdoMet_Synthase"/>
    <property type="match status" value="1"/>
</dbReference>
<dbReference type="InterPro" id="IPR027790">
    <property type="entry name" value="AdoMet_synthase_2_family"/>
</dbReference>
<sequence>GGQSDARIGHGEILEPIYLLLVGRAVGVNSKINKRFLPIGKLVIETTKNWLQKDLPHLNIAHDIIIDYKVRSGSTDLVGNFEESTEIPLANDTSIGIGYAPLTKIEKLTYQTERMLNDPATKKKNPAIGEDIKIMGVRHKNKIDLTIACAMICTELVDVDHYFATKEEIQSLTLDLAAKIWDGDISVDVNVADVPGNEDCLYLTVTGTSAEQGDDGQVGRGNRTNGLITPYRPMTLEAAAGKNPISHVGKTYNIAAKKVCEEVVNELSVENVDCY</sequence>
<feature type="non-terminal residue" evidence="1">
    <location>
        <position position="1"/>
    </location>
</feature>
<dbReference type="EMBL" id="BARU01024419">
    <property type="protein sequence ID" value="GAH49214.1"/>
    <property type="molecule type" value="Genomic_DNA"/>
</dbReference>
<feature type="non-terminal residue" evidence="1">
    <location>
        <position position="275"/>
    </location>
</feature>
<dbReference type="PANTHER" id="PTHR36697:SF1">
    <property type="entry name" value="S-ADENOSYLMETHIONINE SYNTHASE"/>
    <property type="match status" value="1"/>
</dbReference>
<dbReference type="AlphaFoldDB" id="X1H5S9"/>
<organism evidence="1">
    <name type="scientific">marine sediment metagenome</name>
    <dbReference type="NCBI Taxonomy" id="412755"/>
    <lineage>
        <taxon>unclassified sequences</taxon>
        <taxon>metagenomes</taxon>
        <taxon>ecological metagenomes</taxon>
    </lineage>
</organism>
<protein>
    <recommendedName>
        <fullName evidence="2">Methionine adenosyltransferase</fullName>
    </recommendedName>
</protein>
<reference evidence="1" key="1">
    <citation type="journal article" date="2014" name="Front. Microbiol.">
        <title>High frequency of phylogenetically diverse reductive dehalogenase-homologous genes in deep subseafloor sedimentary metagenomes.</title>
        <authorList>
            <person name="Kawai M."/>
            <person name="Futagami T."/>
            <person name="Toyoda A."/>
            <person name="Takaki Y."/>
            <person name="Nishi S."/>
            <person name="Hori S."/>
            <person name="Arai W."/>
            <person name="Tsubouchi T."/>
            <person name="Morono Y."/>
            <person name="Uchiyama I."/>
            <person name="Ito T."/>
            <person name="Fujiyama A."/>
            <person name="Inagaki F."/>
            <person name="Takami H."/>
        </authorList>
    </citation>
    <scope>NUCLEOTIDE SEQUENCE</scope>
    <source>
        <strain evidence="1">Expedition CK06-06</strain>
    </source>
</reference>
<comment type="caution">
    <text evidence="1">The sequence shown here is derived from an EMBL/GenBank/DDBJ whole genome shotgun (WGS) entry which is preliminary data.</text>
</comment>
<gene>
    <name evidence="1" type="ORF">S03H2_39484</name>
</gene>
<evidence type="ECO:0000313" key="1">
    <source>
        <dbReference type="EMBL" id="GAH49214.1"/>
    </source>
</evidence>
<dbReference type="Gene3D" id="3.30.300.280">
    <property type="entry name" value="S-adenosylmethionine synthetase, C-terminal domain"/>
    <property type="match status" value="2"/>
</dbReference>
<accession>X1H5S9</accession>
<proteinExistence type="predicted"/>
<evidence type="ECO:0008006" key="2">
    <source>
        <dbReference type="Google" id="ProtNLM"/>
    </source>
</evidence>
<dbReference type="InterPro" id="IPR042544">
    <property type="entry name" value="AdoMet_synthase_3"/>
</dbReference>
<name>X1H5S9_9ZZZZ</name>
<dbReference type="PANTHER" id="PTHR36697">
    <property type="entry name" value="S-ADENOSYLMETHIONINE SYNTHASE"/>
    <property type="match status" value="1"/>
</dbReference>